<keyword evidence="7 12" id="KW-0863">Zinc-finger</keyword>
<feature type="compositionally biased region" description="Low complexity" evidence="13">
    <location>
        <begin position="66"/>
        <end position="81"/>
    </location>
</feature>
<evidence type="ECO:0000256" key="7">
    <source>
        <dbReference type="ARBA" id="ARBA00022771"/>
    </source>
</evidence>
<feature type="region of interest" description="C4" evidence="12">
    <location>
        <begin position="195"/>
        <end position="225"/>
    </location>
</feature>
<dbReference type="CDD" id="cd18039">
    <property type="entry name" value="DEXXQc_UPF1"/>
    <property type="match status" value="1"/>
</dbReference>
<dbReference type="GO" id="GO:0003723">
    <property type="term" value="F:RNA binding"/>
    <property type="evidence" value="ECO:0007669"/>
    <property type="project" value="InterPro"/>
</dbReference>
<dbReference type="AlphaFoldDB" id="A0A0K2TZJ1"/>
<dbReference type="GO" id="GO:0005737">
    <property type="term" value="C:cytoplasm"/>
    <property type="evidence" value="ECO:0007669"/>
    <property type="project" value="UniProtKB-SubCell"/>
</dbReference>
<dbReference type="InterPro" id="IPR041677">
    <property type="entry name" value="DNA2/NAM7_AAA_11"/>
</dbReference>
<evidence type="ECO:0000256" key="2">
    <source>
        <dbReference type="ARBA" id="ARBA00007913"/>
    </source>
</evidence>
<evidence type="ECO:0000256" key="13">
    <source>
        <dbReference type="SAM" id="MobiDB-lite"/>
    </source>
</evidence>
<evidence type="ECO:0000259" key="14">
    <source>
        <dbReference type="PROSITE" id="PS51997"/>
    </source>
</evidence>
<evidence type="ECO:0000256" key="4">
    <source>
        <dbReference type="ARBA" id="ARBA00022490"/>
    </source>
</evidence>
<dbReference type="GO" id="GO:0000184">
    <property type="term" value="P:nuclear-transcribed mRNA catabolic process, nonsense-mediated decay"/>
    <property type="evidence" value="ECO:0007669"/>
    <property type="project" value="InterPro"/>
</dbReference>
<dbReference type="OrthoDB" id="6513042at2759"/>
<dbReference type="Gene3D" id="6.10.140.1240">
    <property type="match status" value="1"/>
</dbReference>
<dbReference type="PANTHER" id="PTHR10887">
    <property type="entry name" value="DNA2/NAM7 HELICASE FAMILY"/>
    <property type="match status" value="1"/>
</dbReference>
<dbReference type="GO" id="GO:0003678">
    <property type="term" value="F:DNA helicase activity"/>
    <property type="evidence" value="ECO:0007669"/>
    <property type="project" value="UniProtKB-EC"/>
</dbReference>
<dbReference type="EMBL" id="HACA01014058">
    <property type="protein sequence ID" value="CDW31419.1"/>
    <property type="molecule type" value="Transcribed_RNA"/>
</dbReference>
<dbReference type="GO" id="GO:0005524">
    <property type="term" value="F:ATP binding"/>
    <property type="evidence" value="ECO:0007669"/>
    <property type="project" value="UniProtKB-KW"/>
</dbReference>
<keyword evidence="6" id="KW-0547">Nucleotide-binding</keyword>
<name>A0A0K2TZJ1_LEPSM</name>
<evidence type="ECO:0000256" key="3">
    <source>
        <dbReference type="ARBA" id="ARBA00012551"/>
    </source>
</evidence>
<feature type="region of interest" description="CC/SHH/C" evidence="12">
    <location>
        <begin position="149"/>
        <end position="177"/>
    </location>
</feature>
<evidence type="ECO:0000256" key="8">
    <source>
        <dbReference type="ARBA" id="ARBA00022801"/>
    </source>
</evidence>
<dbReference type="CDD" id="cd21400">
    <property type="entry name" value="ZBD_UPF1-like"/>
    <property type="match status" value="1"/>
</dbReference>
<protein>
    <recommendedName>
        <fullName evidence="3">DNA helicase</fullName>
        <ecNumber evidence="3">3.6.4.12</ecNumber>
    </recommendedName>
</protein>
<dbReference type="Pfam" id="PF04851">
    <property type="entry name" value="ResIII"/>
    <property type="match status" value="1"/>
</dbReference>
<keyword evidence="8" id="KW-0378">Hydrolase</keyword>
<dbReference type="Pfam" id="PF13086">
    <property type="entry name" value="AAA_11"/>
    <property type="match status" value="1"/>
</dbReference>
<evidence type="ECO:0000313" key="15">
    <source>
        <dbReference type="EMBL" id="CDW31419.1"/>
    </source>
</evidence>
<evidence type="ECO:0000256" key="11">
    <source>
        <dbReference type="ARBA" id="ARBA00022840"/>
    </source>
</evidence>
<evidence type="ECO:0000256" key="12">
    <source>
        <dbReference type="PROSITE-ProRule" id="PRU01341"/>
    </source>
</evidence>
<keyword evidence="5 12" id="KW-0479">Metal-binding</keyword>
<feature type="region of interest" description="Disordered" evidence="13">
    <location>
        <begin position="1074"/>
        <end position="1099"/>
    </location>
</feature>
<organism evidence="15">
    <name type="scientific">Lepeophtheirus salmonis</name>
    <name type="common">Salmon louse</name>
    <name type="synonym">Caligus salmonis</name>
    <dbReference type="NCBI Taxonomy" id="72036"/>
    <lineage>
        <taxon>Eukaryota</taxon>
        <taxon>Metazoa</taxon>
        <taxon>Ecdysozoa</taxon>
        <taxon>Arthropoda</taxon>
        <taxon>Crustacea</taxon>
        <taxon>Multicrustacea</taxon>
        <taxon>Hexanauplia</taxon>
        <taxon>Copepoda</taxon>
        <taxon>Siphonostomatoida</taxon>
        <taxon>Caligidae</taxon>
        <taxon>Lepeophtheirus</taxon>
    </lineage>
</organism>
<dbReference type="InterPro" id="IPR040812">
    <property type="entry name" value="UPF1_1B_dom"/>
</dbReference>
<evidence type="ECO:0000256" key="1">
    <source>
        <dbReference type="ARBA" id="ARBA00004496"/>
    </source>
</evidence>
<keyword evidence="11" id="KW-0067">ATP-binding</keyword>
<dbReference type="GO" id="GO:0003724">
    <property type="term" value="F:RNA helicase activity"/>
    <property type="evidence" value="ECO:0007669"/>
    <property type="project" value="InterPro"/>
</dbReference>
<dbReference type="Pfam" id="PF09416">
    <property type="entry name" value="UPF1_Zn_bind"/>
    <property type="match status" value="1"/>
</dbReference>
<feature type="region of interest" description="Disordered" evidence="13">
    <location>
        <begin position="964"/>
        <end position="1008"/>
    </location>
</feature>
<dbReference type="InterPro" id="IPR027417">
    <property type="entry name" value="P-loop_NTPase"/>
</dbReference>
<dbReference type="PANTHER" id="PTHR10887:SF364">
    <property type="entry name" value="REGULATOR OF NONSENSE TRANSCRIPTS 1"/>
    <property type="match status" value="1"/>
</dbReference>
<dbReference type="Pfam" id="PF18141">
    <property type="entry name" value="UPF1_1B_dom"/>
    <property type="match status" value="1"/>
</dbReference>
<keyword evidence="4" id="KW-0963">Cytoplasm</keyword>
<feature type="compositionally biased region" description="Polar residues" evidence="13">
    <location>
        <begin position="82"/>
        <end position="110"/>
    </location>
</feature>
<evidence type="ECO:0000256" key="6">
    <source>
        <dbReference type="ARBA" id="ARBA00022741"/>
    </source>
</evidence>
<dbReference type="EC" id="3.6.4.12" evidence="3"/>
<evidence type="ECO:0000256" key="5">
    <source>
        <dbReference type="ARBA" id="ARBA00022723"/>
    </source>
</evidence>
<dbReference type="CDD" id="cd21407">
    <property type="entry name" value="1B_UPF1-like"/>
    <property type="match status" value="1"/>
</dbReference>
<dbReference type="GO" id="GO:0016787">
    <property type="term" value="F:hydrolase activity"/>
    <property type="evidence" value="ECO:0007669"/>
    <property type="project" value="UniProtKB-KW"/>
</dbReference>
<keyword evidence="10 12" id="KW-0862">Zinc</keyword>
<dbReference type="InterPro" id="IPR041679">
    <property type="entry name" value="DNA2/NAM7-like_C"/>
</dbReference>
<dbReference type="PROSITE" id="PS51997">
    <property type="entry name" value="UPF1_CH_RICH"/>
    <property type="match status" value="1"/>
</dbReference>
<dbReference type="Gene3D" id="3.40.50.300">
    <property type="entry name" value="P-loop containing nucleotide triphosphate hydrolases"/>
    <property type="match status" value="2"/>
</dbReference>
<dbReference type="FunFam" id="3.40.50.300:FF:000097">
    <property type="entry name" value="Regulator of nonsense transcripts 1"/>
    <property type="match status" value="1"/>
</dbReference>
<keyword evidence="9" id="KW-0347">Helicase</keyword>
<evidence type="ECO:0000256" key="9">
    <source>
        <dbReference type="ARBA" id="ARBA00022806"/>
    </source>
</evidence>
<accession>A0A0K2TZJ1</accession>
<reference evidence="15" key="1">
    <citation type="submission" date="2014-05" db="EMBL/GenBank/DDBJ databases">
        <authorList>
            <person name="Chronopoulou M."/>
        </authorList>
    </citation>
    <scope>NUCLEOTIDE SEQUENCE</scope>
    <source>
        <tissue evidence="15">Whole organism</tissue>
    </source>
</reference>
<dbReference type="GO" id="GO:0008270">
    <property type="term" value="F:zinc ion binding"/>
    <property type="evidence" value="ECO:0007669"/>
    <property type="project" value="UniProtKB-UniRule"/>
</dbReference>
<comment type="similarity">
    <text evidence="2">Belongs to the DNA2/NAM7 helicase family.</text>
</comment>
<dbReference type="InterPro" id="IPR047187">
    <property type="entry name" value="SF1_C_Upf1"/>
</dbReference>
<sequence>MDGDFDLKFVGDMEENDDMFFVDPEEVNNEFSPNSSFKFFPHEDEEEDFIAPETQGEDFQFSFTLPSQSEEPSSAPGPGSSKIQSKTTPNGGLPRTQTPTNDIPSNNLNGASEELEFEDDDDEENNKREIPEAACRYCGFLDPACVVQCNACRKWFCNSRGNTSGSHIVNHLVRARHKEVTLHKDGPLGETVLECYSCGVRNVMVLGFIPAKADSVVVLLCRQPCAIQNSSLKDMNWDQDQWKPLISERSFLSWLVKVPSDAEMQRKARAITATQINQLEEMWKENVDADFQDIDASGEMNDPQSVQLRYEDGYQYQNIFGPLVNLEASYDKRLKESQTQDSIDVRWDMGLNKKVLAFFHLPKNDSDLRLMHGDELNLRYNGDNHTWKSVGHVIKIPDNFGDEVGIELKSNLEAPTYLTHKFAIDFVWKSTSFDRMQKALKKFTDEGLSVSSYIYNRLLGKQVEDVIFRCQLPRHFSAPNLPDLNRSQVYAVRRALQRPLSLIQGPPGTGKTVTSATIVYQLVKQRGGPVLVCAPSNTAVDQLTEKIHRTGLKCVRLCAKTREAIDSPVAHLALHNQIRNIDSDFRKLQQLKDETGELSKADEIRYRMLRKSSERNILKVADVICCTCIAAGDLRINHMRFASILIDESMQATEPECMVPVVLGANQLILVGDHCQLGPVVMCKKASLGGLSQSLFERLVMLGIRPFRLEVQYRMHPELSKFPSNFFYEGSLQNGVSGEDRKLNIDFPWPVPDKPMFFYVTSGQEEIAGSGTSYLNRTEAANVEKFTTRFIKAGVKPEQIGIITPYEGQRAYLVQYMQYQGSLNTKLYQECEIASVDAFQGREKDIIIISCVRSNDHQGIGFLADPRRLNVALTRAKYAVIVVGNPKVLSKQPLWNNLLHHYKDHGCLVEGPISNMKESLIQFAKPQKLTNSVNPGAHFLKTNTIDAKTYMAYKNSPTISVSPSNMFNPSQFSRPPPNFSGQKSNNSSGPFNGGSASGSNDNNRMSSKRMHGVCRNNAIDNTPRHDKINFIGSGKSMNLNIPPSQLMVPIGMFMNMSHIPPRFYNQHQQVMASKMGDQNSNNSNAKTSSRSFTQSQDGYSQSLNSAALTQGGLSQGGTAADLSTGLSQGFSQTDFSQDSILVSELQSQMDGMLSQDSTYQGGRLASQTGDYLSQ</sequence>
<proteinExistence type="inferred from homology"/>
<feature type="domain" description="Upf1" evidence="14">
    <location>
        <begin position="127"/>
        <end position="286"/>
    </location>
</feature>
<feature type="region of interest" description="Disordered" evidence="13">
    <location>
        <begin position="43"/>
        <end position="110"/>
    </location>
</feature>
<dbReference type="GO" id="GO:0003677">
    <property type="term" value="F:DNA binding"/>
    <property type="evidence" value="ECO:0007669"/>
    <property type="project" value="InterPro"/>
</dbReference>
<comment type="subcellular location">
    <subcellularLocation>
        <location evidence="1">Cytoplasm</location>
    </subcellularLocation>
</comment>
<dbReference type="InterPro" id="IPR045055">
    <property type="entry name" value="DNA2/NAM7-like"/>
</dbReference>
<dbReference type="Gene3D" id="2.40.30.230">
    <property type="match status" value="1"/>
</dbReference>
<evidence type="ECO:0000256" key="10">
    <source>
        <dbReference type="ARBA" id="ARBA00022833"/>
    </source>
</evidence>
<dbReference type="CDD" id="cd18808">
    <property type="entry name" value="SF1_C_Upf1"/>
    <property type="match status" value="1"/>
</dbReference>
<dbReference type="InterPro" id="IPR018999">
    <property type="entry name" value="UPF1_CH/ZBD"/>
</dbReference>
<dbReference type="SUPFAM" id="SSF52540">
    <property type="entry name" value="P-loop containing nucleoside triphosphate hydrolases"/>
    <property type="match status" value="1"/>
</dbReference>
<feature type="region of interest" description="C3H" evidence="12">
    <location>
        <begin position="135"/>
        <end position="167"/>
    </location>
</feature>
<feature type="region of interest" description="Disordered" evidence="13">
    <location>
        <begin position="1152"/>
        <end position="1174"/>
    </location>
</feature>
<feature type="compositionally biased region" description="Polar residues" evidence="13">
    <location>
        <begin position="964"/>
        <end position="983"/>
    </location>
</feature>
<dbReference type="InterPro" id="IPR006935">
    <property type="entry name" value="Helicase/UvrB_N"/>
</dbReference>
<dbReference type="Pfam" id="PF13087">
    <property type="entry name" value="AAA_12"/>
    <property type="match status" value="1"/>
</dbReference>